<keyword evidence="3" id="KW-1185">Reference proteome</keyword>
<reference evidence="2 3" key="1">
    <citation type="submission" date="2018-04" db="EMBL/GenBank/DDBJ databases">
        <title>Genome sequencing of Flavobacterium sp. HYN0059.</title>
        <authorList>
            <person name="Yi H."/>
            <person name="Baek C."/>
        </authorList>
    </citation>
    <scope>NUCLEOTIDE SEQUENCE [LARGE SCALE GENOMIC DNA]</scope>
    <source>
        <strain evidence="2 3">HYN0059</strain>
    </source>
</reference>
<gene>
    <name evidence="2" type="ORF">HYN59_01645</name>
</gene>
<dbReference type="EMBL" id="CP029186">
    <property type="protein sequence ID" value="AWH83898.1"/>
    <property type="molecule type" value="Genomic_DNA"/>
</dbReference>
<evidence type="ECO:0000313" key="2">
    <source>
        <dbReference type="EMBL" id="AWH83898.1"/>
    </source>
</evidence>
<dbReference type="InterPro" id="IPR011047">
    <property type="entry name" value="Quinoprotein_ADH-like_sf"/>
</dbReference>
<dbReference type="SUPFAM" id="SSF50998">
    <property type="entry name" value="Quinoprotein alcohol dehydrogenase-like"/>
    <property type="match status" value="1"/>
</dbReference>
<dbReference type="PANTHER" id="PTHR35580:SF1">
    <property type="entry name" value="PHYTASE-LIKE DOMAIN-CONTAINING PROTEIN"/>
    <property type="match status" value="1"/>
</dbReference>
<dbReference type="RefSeq" id="WP_108776608.1">
    <property type="nucleotide sequence ID" value="NZ_CP029186.1"/>
</dbReference>
<evidence type="ECO:0000259" key="1">
    <source>
        <dbReference type="Pfam" id="PF25778"/>
    </source>
</evidence>
<dbReference type="Proteomes" id="UP000244929">
    <property type="component" value="Chromosome"/>
</dbReference>
<sequence>MNKTIILFFLFAIHNLYSQESLKDNSVGFVENKGQIINQDNKINKEVCYLLATPGLNVQLRKTGFSYDFYEASKKSAAIKSTNKNFIGADYPVFDEISNYKIHRVDFDFQNINPNSKIIALGKCEGYDNFYNLPYSGGVTNVFKYKEILYKDIYKNIDLHFFIPEDRSKPVEYNFIIHEGGNIDDIKFRISGAKTQLDGNSIKIKLRFGEMKETIPLSWTEGDTREPISINYRNISKNSYGLAFAGATPVSKKIIIDPVPVRIWGSYFGGNETAFPYKATSDLSNNFYIIGSTSSATNIATSGAHQSTMIGDSDGYIVKFDTNGQRVWGTYYPVIPADIVTDSQLNVIFCGATNSSSNNITSPGSYQEVKNPTYSDMFAVKLNSSGIRVWGTFYGGIGGESCYSLDVDDNNDDIYLGGGSGSLQNVASPGSYQEVFGGDADGLLVKFSPGGQRIWATYFGGHKPMRL</sequence>
<dbReference type="InterPro" id="IPR052918">
    <property type="entry name" value="Motility_Chemotaxis_Reg"/>
</dbReference>
<dbReference type="AlphaFoldDB" id="A0A2S1QTZ9"/>
<dbReference type="InterPro" id="IPR057708">
    <property type="entry name" value="DUF7948"/>
</dbReference>
<dbReference type="OrthoDB" id="1652165at2"/>
<organism evidence="2 3">
    <name type="scientific">Flavobacterium album</name>
    <dbReference type="NCBI Taxonomy" id="2175091"/>
    <lineage>
        <taxon>Bacteria</taxon>
        <taxon>Pseudomonadati</taxon>
        <taxon>Bacteroidota</taxon>
        <taxon>Flavobacteriia</taxon>
        <taxon>Flavobacteriales</taxon>
        <taxon>Flavobacteriaceae</taxon>
        <taxon>Flavobacterium</taxon>
    </lineage>
</organism>
<dbReference type="KEGG" id="falb:HYN59_01645"/>
<feature type="domain" description="DUF7948" evidence="1">
    <location>
        <begin position="29"/>
        <end position="259"/>
    </location>
</feature>
<dbReference type="Pfam" id="PF25778">
    <property type="entry name" value="DUF7948"/>
    <property type="match status" value="1"/>
</dbReference>
<accession>A0A2S1QTZ9</accession>
<evidence type="ECO:0000313" key="3">
    <source>
        <dbReference type="Proteomes" id="UP000244929"/>
    </source>
</evidence>
<protein>
    <recommendedName>
        <fullName evidence="1">DUF7948 domain-containing protein</fullName>
    </recommendedName>
</protein>
<proteinExistence type="predicted"/>
<name>A0A2S1QTZ9_9FLAO</name>
<dbReference type="PANTHER" id="PTHR35580">
    <property type="entry name" value="CELL SURFACE GLYCOPROTEIN (S-LAYER PROTEIN)-LIKE PROTEIN"/>
    <property type="match status" value="1"/>
</dbReference>